<accession>A0A4Y3VC15</accession>
<sequence>MSTHHTLARFAAAAAGVVAAVVVLSACGSTAHDDHTPSTRPSASPARHNAADVSFAQGMIPHHRQAVEMADLAATRAASPEVRSLAAQIRKAQDPEIRTMSGWLAEWGEPVPSAGGSGEHGGHSMAGMMSEEELEGLENSSGKAFDTAFLTLMVEHHEGAVEMARSEIENGAYQPAKDLADAVVTAQTDEITRMNKLLGRQ</sequence>
<name>A0A4Y3VC15_9ACTN</name>
<comment type="caution">
    <text evidence="4">The sequence shown here is derived from an EMBL/GenBank/DDBJ whole genome shotgun (WGS) entry which is preliminary data.</text>
</comment>
<dbReference type="PANTHER" id="PTHR36933:SF1">
    <property type="entry name" value="SLL0788 PROTEIN"/>
    <property type="match status" value="1"/>
</dbReference>
<feature type="region of interest" description="Disordered" evidence="1">
    <location>
        <begin position="29"/>
        <end position="49"/>
    </location>
</feature>
<feature type="chain" id="PRO_5021268427" evidence="2">
    <location>
        <begin position="32"/>
        <end position="201"/>
    </location>
</feature>
<dbReference type="PANTHER" id="PTHR36933">
    <property type="entry name" value="SLL0788 PROTEIN"/>
    <property type="match status" value="1"/>
</dbReference>
<dbReference type="Pfam" id="PF03713">
    <property type="entry name" value="DUF305"/>
    <property type="match status" value="1"/>
</dbReference>
<reference evidence="4 5" key="1">
    <citation type="submission" date="2019-06" db="EMBL/GenBank/DDBJ databases">
        <title>Whole genome shotgun sequence of Streptomyces spinoverrucosus NBRC 14228.</title>
        <authorList>
            <person name="Hosoyama A."/>
            <person name="Uohara A."/>
            <person name="Ohji S."/>
            <person name="Ichikawa N."/>
        </authorList>
    </citation>
    <scope>NUCLEOTIDE SEQUENCE [LARGE SCALE GENOMIC DNA]</scope>
    <source>
        <strain evidence="4 5">NBRC 14228</strain>
    </source>
</reference>
<keyword evidence="2" id="KW-0732">Signal</keyword>
<dbReference type="AlphaFoldDB" id="A0A4Y3VC15"/>
<dbReference type="InterPro" id="IPR012347">
    <property type="entry name" value="Ferritin-like"/>
</dbReference>
<organism evidence="4 5">
    <name type="scientific">Streptomyces spinoverrucosus</name>
    <dbReference type="NCBI Taxonomy" id="284043"/>
    <lineage>
        <taxon>Bacteria</taxon>
        <taxon>Bacillati</taxon>
        <taxon>Actinomycetota</taxon>
        <taxon>Actinomycetes</taxon>
        <taxon>Kitasatosporales</taxon>
        <taxon>Streptomycetaceae</taxon>
        <taxon>Streptomyces</taxon>
    </lineage>
</organism>
<feature type="signal peptide" evidence="2">
    <location>
        <begin position="1"/>
        <end position="31"/>
    </location>
</feature>
<dbReference type="InterPro" id="IPR005183">
    <property type="entry name" value="DUF305_CopM-like"/>
</dbReference>
<dbReference type="RefSeq" id="WP_141307799.1">
    <property type="nucleotide sequence ID" value="NZ_BJND01000008.1"/>
</dbReference>
<evidence type="ECO:0000313" key="4">
    <source>
        <dbReference type="EMBL" id="GEC03628.1"/>
    </source>
</evidence>
<evidence type="ECO:0000259" key="3">
    <source>
        <dbReference type="Pfam" id="PF03713"/>
    </source>
</evidence>
<evidence type="ECO:0000313" key="5">
    <source>
        <dbReference type="Proteomes" id="UP000317881"/>
    </source>
</evidence>
<evidence type="ECO:0000256" key="1">
    <source>
        <dbReference type="SAM" id="MobiDB-lite"/>
    </source>
</evidence>
<dbReference type="Proteomes" id="UP000317881">
    <property type="component" value="Unassembled WGS sequence"/>
</dbReference>
<evidence type="ECO:0000256" key="2">
    <source>
        <dbReference type="SAM" id="SignalP"/>
    </source>
</evidence>
<gene>
    <name evidence="4" type="ORF">SSP24_12830</name>
</gene>
<keyword evidence="5" id="KW-1185">Reference proteome</keyword>
<feature type="domain" description="DUF305" evidence="3">
    <location>
        <begin position="52"/>
        <end position="198"/>
    </location>
</feature>
<dbReference type="OrthoDB" id="26872at2"/>
<dbReference type="Gene3D" id="1.20.1260.10">
    <property type="match status" value="1"/>
</dbReference>
<dbReference type="EMBL" id="BJND01000008">
    <property type="protein sequence ID" value="GEC03628.1"/>
    <property type="molecule type" value="Genomic_DNA"/>
</dbReference>
<proteinExistence type="predicted"/>
<protein>
    <submittedName>
        <fullName evidence="4">Lipoprotein</fullName>
    </submittedName>
</protein>
<keyword evidence="4" id="KW-0449">Lipoprotein</keyword>